<dbReference type="Pfam" id="PF01535">
    <property type="entry name" value="PPR"/>
    <property type="match status" value="1"/>
</dbReference>
<evidence type="ECO:0000256" key="2">
    <source>
        <dbReference type="SAM" id="MobiDB-lite"/>
    </source>
</evidence>
<feature type="region of interest" description="Disordered" evidence="2">
    <location>
        <begin position="577"/>
        <end position="603"/>
    </location>
</feature>
<evidence type="ECO:0000313" key="4">
    <source>
        <dbReference type="Proteomes" id="UP000664203"/>
    </source>
</evidence>
<dbReference type="InterPro" id="IPR002885">
    <property type="entry name" value="PPR_rpt"/>
</dbReference>
<dbReference type="NCBIfam" id="TIGR00756">
    <property type="entry name" value="PPR"/>
    <property type="match status" value="1"/>
</dbReference>
<feature type="compositionally biased region" description="Polar residues" evidence="2">
    <location>
        <begin position="577"/>
        <end position="600"/>
    </location>
</feature>
<evidence type="ECO:0008006" key="5">
    <source>
        <dbReference type="Google" id="ProtNLM"/>
    </source>
</evidence>
<feature type="repeat" description="PPR" evidence="1">
    <location>
        <begin position="811"/>
        <end position="845"/>
    </location>
</feature>
<evidence type="ECO:0000256" key="1">
    <source>
        <dbReference type="PROSITE-ProRule" id="PRU00708"/>
    </source>
</evidence>
<name>A0A8H3HYI2_9LECA</name>
<dbReference type="Gene3D" id="1.25.40.10">
    <property type="entry name" value="Tetratricopeptide repeat domain"/>
    <property type="match status" value="3"/>
</dbReference>
<accession>A0A8H3HYI2</accession>
<protein>
    <recommendedName>
        <fullName evidence="5">Pentatricopeptide repeat protein</fullName>
    </recommendedName>
</protein>
<gene>
    <name evidence="3" type="ORF">ALECFALPRED_003796</name>
</gene>
<proteinExistence type="predicted"/>
<dbReference type="EMBL" id="CAJPDR010000023">
    <property type="protein sequence ID" value="CAF9907732.1"/>
    <property type="molecule type" value="Genomic_DNA"/>
</dbReference>
<dbReference type="InterPro" id="IPR011990">
    <property type="entry name" value="TPR-like_helical_dom_sf"/>
</dbReference>
<keyword evidence="4" id="KW-1185">Reference proteome</keyword>
<evidence type="ECO:0000313" key="3">
    <source>
        <dbReference type="EMBL" id="CAF9907732.1"/>
    </source>
</evidence>
<feature type="compositionally biased region" description="Polar residues" evidence="2">
    <location>
        <begin position="47"/>
        <end position="57"/>
    </location>
</feature>
<dbReference type="AlphaFoldDB" id="A0A8H3HYI2"/>
<dbReference type="Pfam" id="PF13812">
    <property type="entry name" value="PPR_3"/>
    <property type="match status" value="2"/>
</dbReference>
<reference evidence="3" key="1">
    <citation type="submission" date="2021-03" db="EMBL/GenBank/DDBJ databases">
        <authorList>
            <person name="Tagirdzhanova G."/>
        </authorList>
    </citation>
    <scope>NUCLEOTIDE SEQUENCE</scope>
</reference>
<organism evidence="3 4">
    <name type="scientific">Alectoria fallacina</name>
    <dbReference type="NCBI Taxonomy" id="1903189"/>
    <lineage>
        <taxon>Eukaryota</taxon>
        <taxon>Fungi</taxon>
        <taxon>Dikarya</taxon>
        <taxon>Ascomycota</taxon>
        <taxon>Pezizomycotina</taxon>
        <taxon>Lecanoromycetes</taxon>
        <taxon>OSLEUM clade</taxon>
        <taxon>Lecanoromycetidae</taxon>
        <taxon>Lecanorales</taxon>
        <taxon>Lecanorineae</taxon>
        <taxon>Parmeliaceae</taxon>
        <taxon>Alectoria</taxon>
    </lineage>
</organism>
<dbReference type="GO" id="GO:0003729">
    <property type="term" value="F:mRNA binding"/>
    <property type="evidence" value="ECO:0007669"/>
    <property type="project" value="TreeGrafter"/>
</dbReference>
<feature type="region of interest" description="Disordered" evidence="2">
    <location>
        <begin position="36"/>
        <end position="61"/>
    </location>
</feature>
<feature type="repeat" description="PPR" evidence="1">
    <location>
        <begin position="504"/>
        <end position="538"/>
    </location>
</feature>
<dbReference type="OrthoDB" id="185373at2759"/>
<comment type="caution">
    <text evidence="3">The sequence shown here is derived from an EMBL/GenBank/DDBJ whole genome shotgun (WGS) entry which is preliminary data.</text>
</comment>
<dbReference type="Proteomes" id="UP000664203">
    <property type="component" value="Unassembled WGS sequence"/>
</dbReference>
<dbReference type="PROSITE" id="PS51375">
    <property type="entry name" value="PPR"/>
    <property type="match status" value="2"/>
</dbReference>
<dbReference type="PANTHER" id="PTHR47938:SF35">
    <property type="entry name" value="PENTATRICOPEPTIDE REPEAT-CONTAINING PROTEIN 4, MITOCHONDRIAL-RELATED"/>
    <property type="match status" value="1"/>
</dbReference>
<sequence length="915" mass="104607">MNAPYVCLRCCRQLLQWKCQRRNSGFLSLARLVGRDDDSRKTPQEAPLTNGNPTAIENQPRKKRLTFAQQYQEQRKPKGVDKVLETLFASNRDNQQALERNRYSRTPKVQLMKNAAIERSAIEWSSTDRLRELHNKLLRGTAPLQEIWRDCESLLAKNWTRKDAMANGVDQKFFEDSSTSVHTQANFEPLRDILVAVSQKQRLVINGRDFTPADAIKKYLKYGMMRHWWHDVLWCQLGNVLRLRYQSTDDTRGVAPDERIRTLLEEILEVWNVYIERYVSYPSKVSLPLSGKSDKVYDKASTSEGFSSSVPKKLRTKPPDETIVAAAMTVNCLRAAGMRASLQIMSLFHRFGHALKRDRSIATTCLLHAGVSSEITEKALEGWESQCLPEPKDILEPIENPHHLRFSKIPLDAFQKRHGLNWSDKELSKRLAEIERASKRLDTPSAINLWSQFRAHREADNSENTTNSIDKLYARFLRLFWAIHRHDHAIEVWNHMIKSGHLPNQTHYTAMLTGCIKIKDVESLHEIWTNMLRSGLSPDANNWTTYIHGLICRHKWEEGFKALECLGQIWKSAPPLESSNNAVDTTAGTKTAEENQSTQEPKNKTILRPSLAPINAALSALVQIGEPSLIPRVLAWAQHHQIPLSTMTFNILLRPLVRRGSQASIQAHLQQMTDAKCTPDVATFSIILNGLVSNPTSTFHSLPPEAQESTVMSILADMARQGIEPNEFTYSALLDGLLTPGTKELAHDFTPNVPAARTILAHMAARDFRPSQHIYTILITHYFTRRPVPDLPAISSLWSAMRHSGQVHKMDHVFFDRLIEGYADVDEIEEALKILKLVPELGKSPGWEALVKVMRAMIRAKEWVWCGELVEDVEQERGLLRCGHGRWFWRAQLEFWELVDGLRERDLLGKMDEER</sequence>
<dbReference type="PANTHER" id="PTHR47938">
    <property type="entry name" value="RESPIRATORY COMPLEX I CHAPERONE (CIA84), PUTATIVE (AFU_ORTHOLOGUE AFUA_2G06020)-RELATED"/>
    <property type="match status" value="1"/>
</dbReference>